<keyword evidence="1" id="KW-0472">Membrane</keyword>
<protein>
    <submittedName>
        <fullName evidence="2">Uncharacterized protein</fullName>
    </submittedName>
</protein>
<comment type="caution">
    <text evidence="2">The sequence shown here is derived from an EMBL/GenBank/DDBJ whole genome shotgun (WGS) entry which is preliminary data.</text>
</comment>
<gene>
    <name evidence="2" type="ORF">PCASD_23644</name>
</gene>
<dbReference type="Proteomes" id="UP000235392">
    <property type="component" value="Unassembled WGS sequence"/>
</dbReference>
<sequence length="287" mass="32182">MASGINYKGLGGIILVGHFAELDMNTISQYFPPHILSSMIDQLQSQFRPNGGRPDGFKRICRSLRLMDNGEVIDGLMYLTEPEFTSLIHSVEQVMDNLNVKKPVTKENAATGFRRQGEPVVLSQAEHDAFAKHLVACGLTEDKMLLHPNVTVERSYRWPNRRRPATAIFRASLGPDGLYIAEDQWSKYFINDWSGHKAQAWRRTTCPPTALPHNPLIGPPTTLPNQKIVPATDQIIRLPTTLPLDRIIPPPTTLPPNQIAPVVKPRSLLGSFLFSMFFITVMYALFV</sequence>
<evidence type="ECO:0000256" key="1">
    <source>
        <dbReference type="SAM" id="Phobius"/>
    </source>
</evidence>
<proteinExistence type="predicted"/>
<keyword evidence="1" id="KW-0812">Transmembrane</keyword>
<evidence type="ECO:0000313" key="3">
    <source>
        <dbReference type="Proteomes" id="UP000235392"/>
    </source>
</evidence>
<dbReference type="EMBL" id="PGCI01001165">
    <property type="protein sequence ID" value="PLW07022.1"/>
    <property type="molecule type" value="Genomic_DNA"/>
</dbReference>
<name>A0A2N5S1C7_9BASI</name>
<keyword evidence="1" id="KW-1133">Transmembrane helix</keyword>
<feature type="transmembrane region" description="Helical" evidence="1">
    <location>
        <begin position="268"/>
        <end position="286"/>
    </location>
</feature>
<organism evidence="2 3">
    <name type="scientific">Puccinia coronata f. sp. avenae</name>
    <dbReference type="NCBI Taxonomy" id="200324"/>
    <lineage>
        <taxon>Eukaryota</taxon>
        <taxon>Fungi</taxon>
        <taxon>Dikarya</taxon>
        <taxon>Basidiomycota</taxon>
        <taxon>Pucciniomycotina</taxon>
        <taxon>Pucciniomycetes</taxon>
        <taxon>Pucciniales</taxon>
        <taxon>Pucciniaceae</taxon>
        <taxon>Puccinia</taxon>
    </lineage>
</organism>
<dbReference type="AlphaFoldDB" id="A0A2N5S1C7"/>
<reference evidence="2 3" key="1">
    <citation type="submission" date="2017-11" db="EMBL/GenBank/DDBJ databases">
        <title>De novo assembly and phasing of dikaryotic genomes from two isolates of Puccinia coronata f. sp. avenae, the causal agent of oat crown rust.</title>
        <authorList>
            <person name="Miller M.E."/>
            <person name="Zhang Y."/>
            <person name="Omidvar V."/>
            <person name="Sperschneider J."/>
            <person name="Schwessinger B."/>
            <person name="Raley C."/>
            <person name="Palmer J.M."/>
            <person name="Garnica D."/>
            <person name="Upadhyaya N."/>
            <person name="Rathjen J."/>
            <person name="Taylor J.M."/>
            <person name="Park R.F."/>
            <person name="Dodds P.N."/>
            <person name="Hirsch C.D."/>
            <person name="Kianian S.F."/>
            <person name="Figueroa M."/>
        </authorList>
    </citation>
    <scope>NUCLEOTIDE SEQUENCE [LARGE SCALE GENOMIC DNA]</scope>
    <source>
        <strain evidence="2">12SD80</strain>
    </source>
</reference>
<evidence type="ECO:0000313" key="2">
    <source>
        <dbReference type="EMBL" id="PLW07022.1"/>
    </source>
</evidence>
<accession>A0A2N5S1C7</accession>